<feature type="compositionally biased region" description="Basic and acidic residues" evidence="1">
    <location>
        <begin position="1"/>
        <end position="10"/>
    </location>
</feature>
<feature type="compositionally biased region" description="Basic and acidic residues" evidence="1">
    <location>
        <begin position="69"/>
        <end position="86"/>
    </location>
</feature>
<feature type="compositionally biased region" description="Polar residues" evidence="1">
    <location>
        <begin position="261"/>
        <end position="270"/>
    </location>
</feature>
<evidence type="ECO:0000256" key="1">
    <source>
        <dbReference type="SAM" id="MobiDB-lite"/>
    </source>
</evidence>
<feature type="compositionally biased region" description="Basic and acidic residues" evidence="1">
    <location>
        <begin position="185"/>
        <end position="198"/>
    </location>
</feature>
<reference evidence="2" key="1">
    <citation type="submission" date="2019-12" db="EMBL/GenBank/DDBJ databases">
        <title>Genome sequencing and annotation of Brassica cretica.</title>
        <authorList>
            <person name="Studholme D.J."/>
            <person name="Sarris P."/>
        </authorList>
    </citation>
    <scope>NUCLEOTIDE SEQUENCE</scope>
    <source>
        <strain evidence="2">PFS-109/04</strain>
        <tissue evidence="2">Leaf</tissue>
    </source>
</reference>
<dbReference type="Proteomes" id="UP000712600">
    <property type="component" value="Unassembled WGS sequence"/>
</dbReference>
<dbReference type="AlphaFoldDB" id="A0A8S9QC36"/>
<comment type="caution">
    <text evidence="2">The sequence shown here is derived from an EMBL/GenBank/DDBJ whole genome shotgun (WGS) entry which is preliminary data.</text>
</comment>
<feature type="region of interest" description="Disordered" evidence="1">
    <location>
        <begin position="158"/>
        <end position="270"/>
    </location>
</feature>
<evidence type="ECO:0000313" key="3">
    <source>
        <dbReference type="Proteomes" id="UP000712600"/>
    </source>
</evidence>
<feature type="compositionally biased region" description="Basic residues" evidence="1">
    <location>
        <begin position="225"/>
        <end position="241"/>
    </location>
</feature>
<feature type="region of interest" description="Disordered" evidence="1">
    <location>
        <begin position="1"/>
        <end position="105"/>
    </location>
</feature>
<sequence>MRDNSRDRGSQQHSSFFQRHVQTSYQPRDQNSHQNSQERVHKPISNDTNSQEQGSDRKAISTRSQGFGSHREGNEPSTEPARDRAELSPLVGGAPPTGNPNSVPKDAVELAIVEVREAMTQYTACADPTESAARKERMRLAEAQGEIEETAIRMVQASKGTTPARSPPVEIPARIPAVLRLGPSTKEETRTDGNPEHPTKRKPGRPPGKRRTQESPLKLTGPLAAKRRVSQKAQPGKRRTAKGTTQTPRGANGGKDVAGGSKSQASGLSL</sequence>
<accession>A0A8S9QC36</accession>
<feature type="compositionally biased region" description="Basic residues" evidence="1">
    <location>
        <begin position="199"/>
        <end position="210"/>
    </location>
</feature>
<protein>
    <submittedName>
        <fullName evidence="2">Uncharacterized protein</fullName>
    </submittedName>
</protein>
<organism evidence="2 3">
    <name type="scientific">Brassica cretica</name>
    <name type="common">Mustard</name>
    <dbReference type="NCBI Taxonomy" id="69181"/>
    <lineage>
        <taxon>Eukaryota</taxon>
        <taxon>Viridiplantae</taxon>
        <taxon>Streptophyta</taxon>
        <taxon>Embryophyta</taxon>
        <taxon>Tracheophyta</taxon>
        <taxon>Spermatophyta</taxon>
        <taxon>Magnoliopsida</taxon>
        <taxon>eudicotyledons</taxon>
        <taxon>Gunneridae</taxon>
        <taxon>Pentapetalae</taxon>
        <taxon>rosids</taxon>
        <taxon>malvids</taxon>
        <taxon>Brassicales</taxon>
        <taxon>Brassicaceae</taxon>
        <taxon>Brassiceae</taxon>
        <taxon>Brassica</taxon>
    </lineage>
</organism>
<name>A0A8S9QC36_BRACR</name>
<gene>
    <name evidence="2" type="ORF">F2Q69_00018657</name>
</gene>
<dbReference type="EMBL" id="QGKX02001290">
    <property type="protein sequence ID" value="KAF3541295.1"/>
    <property type="molecule type" value="Genomic_DNA"/>
</dbReference>
<feature type="compositionally biased region" description="Polar residues" evidence="1">
    <location>
        <begin position="11"/>
        <end position="35"/>
    </location>
</feature>
<proteinExistence type="predicted"/>
<evidence type="ECO:0000313" key="2">
    <source>
        <dbReference type="EMBL" id="KAF3541295.1"/>
    </source>
</evidence>